<evidence type="ECO:0000313" key="4">
    <source>
        <dbReference type="Proteomes" id="UP001500567"/>
    </source>
</evidence>
<feature type="signal peptide" evidence="2">
    <location>
        <begin position="1"/>
        <end position="20"/>
    </location>
</feature>
<keyword evidence="2" id="KW-0732">Signal</keyword>
<protein>
    <recommendedName>
        <fullName evidence="5">DUF4890 domain-containing protein</fullName>
    </recommendedName>
</protein>
<keyword evidence="4" id="KW-1185">Reference proteome</keyword>
<feature type="region of interest" description="Disordered" evidence="1">
    <location>
        <begin position="117"/>
        <end position="142"/>
    </location>
</feature>
<dbReference type="Proteomes" id="UP001500567">
    <property type="component" value="Unassembled WGS sequence"/>
</dbReference>
<dbReference type="RefSeq" id="WP_345072121.1">
    <property type="nucleotide sequence ID" value="NZ_BAABDJ010000009.1"/>
</dbReference>
<organism evidence="3 4">
    <name type="scientific">Hymenobacter fastidiosus</name>
    <dbReference type="NCBI Taxonomy" id="486264"/>
    <lineage>
        <taxon>Bacteria</taxon>
        <taxon>Pseudomonadati</taxon>
        <taxon>Bacteroidota</taxon>
        <taxon>Cytophagia</taxon>
        <taxon>Cytophagales</taxon>
        <taxon>Hymenobacteraceae</taxon>
        <taxon>Hymenobacter</taxon>
    </lineage>
</organism>
<accession>A0ABP7RZH2</accession>
<gene>
    <name evidence="3" type="ORF">GCM10022408_15290</name>
</gene>
<dbReference type="EMBL" id="BAABDJ010000009">
    <property type="protein sequence ID" value="GAA4004439.1"/>
    <property type="molecule type" value="Genomic_DNA"/>
</dbReference>
<feature type="chain" id="PRO_5046806734" description="DUF4890 domain-containing protein" evidence="2">
    <location>
        <begin position="21"/>
        <end position="142"/>
    </location>
</feature>
<comment type="caution">
    <text evidence="3">The sequence shown here is derived from an EMBL/GenBank/DDBJ whole genome shotgun (WGS) entry which is preliminary data.</text>
</comment>
<proteinExistence type="predicted"/>
<evidence type="ECO:0008006" key="5">
    <source>
        <dbReference type="Google" id="ProtNLM"/>
    </source>
</evidence>
<evidence type="ECO:0000256" key="2">
    <source>
        <dbReference type="SAM" id="SignalP"/>
    </source>
</evidence>
<evidence type="ECO:0000256" key="1">
    <source>
        <dbReference type="SAM" id="MobiDB-lite"/>
    </source>
</evidence>
<feature type="compositionally biased region" description="Basic residues" evidence="1">
    <location>
        <begin position="133"/>
        <end position="142"/>
    </location>
</feature>
<reference evidence="4" key="1">
    <citation type="journal article" date="2019" name="Int. J. Syst. Evol. Microbiol.">
        <title>The Global Catalogue of Microorganisms (GCM) 10K type strain sequencing project: providing services to taxonomists for standard genome sequencing and annotation.</title>
        <authorList>
            <consortium name="The Broad Institute Genomics Platform"/>
            <consortium name="The Broad Institute Genome Sequencing Center for Infectious Disease"/>
            <person name="Wu L."/>
            <person name="Ma J."/>
        </authorList>
    </citation>
    <scope>NUCLEOTIDE SEQUENCE [LARGE SCALE GENOMIC DNA]</scope>
    <source>
        <strain evidence="4">JCM 17224</strain>
    </source>
</reference>
<sequence>MKKMLILLAALTLTAGTVSAQTEMARPGRGAQLDRTPAQQADMLAKRLTRELALSADQTDKVRQISLASASAMQALRGKYAAGGSRQGMGPEMKALRDQNDAQLKAVLSADQYRTYDQLRDDQVEKRRDKMKSGKRQGKTQS</sequence>
<evidence type="ECO:0000313" key="3">
    <source>
        <dbReference type="EMBL" id="GAA4004439.1"/>
    </source>
</evidence>
<name>A0ABP7RZH2_9BACT</name>
<feature type="compositionally biased region" description="Basic and acidic residues" evidence="1">
    <location>
        <begin position="117"/>
        <end position="132"/>
    </location>
</feature>